<dbReference type="InterPro" id="IPR004000">
    <property type="entry name" value="Actin"/>
</dbReference>
<keyword evidence="6" id="KW-0808">Transferase</keyword>
<dbReference type="Gene3D" id="2.30.36.70">
    <property type="entry name" value="Actin, Chain A, domain 2"/>
    <property type="match status" value="1"/>
</dbReference>
<dbReference type="PANTHER" id="PTHR23359">
    <property type="entry name" value="NUCLEOTIDE KINASE"/>
    <property type="match status" value="1"/>
</dbReference>
<dbReference type="AlphaFoldDB" id="A0A3L6EUZ5"/>
<protein>
    <recommendedName>
        <fullName evidence="4">adenylate kinase</fullName>
        <ecNumber evidence="4">2.7.4.3</ecNumber>
    </recommendedName>
</protein>
<dbReference type="EMBL" id="NCVQ01000006">
    <property type="protein sequence ID" value="PWZ23891.1"/>
    <property type="molecule type" value="Genomic_DNA"/>
</dbReference>
<keyword evidence="5" id="KW-0963">Cytoplasm</keyword>
<organism evidence="11 12">
    <name type="scientific">Zea mays</name>
    <name type="common">Maize</name>
    <dbReference type="NCBI Taxonomy" id="4577"/>
    <lineage>
        <taxon>Eukaryota</taxon>
        <taxon>Viridiplantae</taxon>
        <taxon>Streptophyta</taxon>
        <taxon>Embryophyta</taxon>
        <taxon>Tracheophyta</taxon>
        <taxon>Spermatophyta</taxon>
        <taxon>Magnoliopsida</taxon>
        <taxon>Liliopsida</taxon>
        <taxon>Poales</taxon>
        <taxon>Poaceae</taxon>
        <taxon>PACMAD clade</taxon>
        <taxon>Panicoideae</taxon>
        <taxon>Andropogonodae</taxon>
        <taxon>Andropogoneae</taxon>
        <taxon>Tripsacinae</taxon>
        <taxon>Zea</taxon>
    </lineage>
</organism>
<evidence type="ECO:0000256" key="6">
    <source>
        <dbReference type="ARBA" id="ARBA00022679"/>
    </source>
</evidence>
<dbReference type="GO" id="GO:0005856">
    <property type="term" value="C:cytoskeleton"/>
    <property type="evidence" value="ECO:0007669"/>
    <property type="project" value="UniProtKB-SubCell"/>
</dbReference>
<dbReference type="Gene3D" id="3.30.420.40">
    <property type="match status" value="1"/>
</dbReference>
<keyword evidence="10" id="KW-0206">Cytoskeleton</keyword>
<keyword evidence="9" id="KW-0067">ATP-binding</keyword>
<evidence type="ECO:0000256" key="3">
    <source>
        <dbReference type="ARBA" id="ARBA00007220"/>
    </source>
</evidence>
<dbReference type="PRINTS" id="PR00190">
    <property type="entry name" value="ACTIN"/>
</dbReference>
<dbReference type="InterPro" id="IPR000850">
    <property type="entry name" value="Adenylat/UMP-CMP_kin"/>
</dbReference>
<comment type="similarity">
    <text evidence="2">Belongs to the actin family.</text>
</comment>
<comment type="caution">
    <text evidence="11">The sequence shown here is derived from an EMBL/GenBank/DDBJ whole genome shotgun (WGS) entry which is preliminary data.</text>
</comment>
<dbReference type="GO" id="GO:0004017">
    <property type="term" value="F:AMP kinase activity"/>
    <property type="evidence" value="ECO:0007669"/>
    <property type="project" value="UniProtKB-EC"/>
</dbReference>
<dbReference type="PROSITE" id="PS00113">
    <property type="entry name" value="ADENYLATE_KINASE"/>
    <property type="match status" value="1"/>
</dbReference>
<accession>A0A3L6EUZ5</accession>
<comment type="subcellular location">
    <subcellularLocation>
        <location evidence="1">Cytoplasm</location>
        <location evidence="1">Cytoskeleton</location>
    </subcellularLocation>
</comment>
<sequence length="218" mass="24503">MKIQADKAQKDLNVIATEVSQEGQEYLVMAARNSPDSIKDITTTFRALGRLNWPSEYEDYHVGIPFGTLDAPDMVRCWMNFKRFSLTDIKINIKRVPKNTTLIKLAEIVNQGKLVSDEIIINLLSRRLEEGEEKGELGFILDGFPRTMRQAAGFAGDDAPRAVFPSIVGRPRHTGVMVGMGQKDTYVGDEAQSNRGIMTLKYPIEHGIVSNWDDMEKI</sequence>
<dbReference type="FunFam" id="2.30.36.70:FF:000001">
    <property type="entry name" value="Actin, alpha skeletal muscle"/>
    <property type="match status" value="1"/>
</dbReference>
<evidence type="ECO:0000313" key="11">
    <source>
        <dbReference type="EMBL" id="PWZ23891.1"/>
    </source>
</evidence>
<evidence type="ECO:0000256" key="7">
    <source>
        <dbReference type="ARBA" id="ARBA00022741"/>
    </source>
</evidence>
<dbReference type="Gene3D" id="2.30.30.30">
    <property type="match status" value="1"/>
</dbReference>
<dbReference type="Proteomes" id="UP000251960">
    <property type="component" value="Chromosome 5"/>
</dbReference>
<dbReference type="FunFam" id="3.30.420.40:FF:000148">
    <property type="entry name" value="Actin, alpha skeletal muscle"/>
    <property type="match status" value="1"/>
</dbReference>
<keyword evidence="8" id="KW-0418">Kinase</keyword>
<gene>
    <name evidence="11" type="primary">ACT1_4</name>
    <name evidence="11" type="ORF">Zm00014a_011667</name>
</gene>
<dbReference type="InterPro" id="IPR033690">
    <property type="entry name" value="Adenylat_kinase_CS"/>
</dbReference>
<dbReference type="GO" id="GO:0005524">
    <property type="term" value="F:ATP binding"/>
    <property type="evidence" value="ECO:0007669"/>
    <property type="project" value="UniProtKB-KW"/>
</dbReference>
<evidence type="ECO:0000256" key="2">
    <source>
        <dbReference type="ARBA" id="ARBA00006752"/>
    </source>
</evidence>
<comment type="similarity">
    <text evidence="3">Belongs to the adenylate kinase family.</text>
</comment>
<evidence type="ECO:0000256" key="9">
    <source>
        <dbReference type="ARBA" id="ARBA00022840"/>
    </source>
</evidence>
<evidence type="ECO:0000313" key="12">
    <source>
        <dbReference type="Proteomes" id="UP000251960"/>
    </source>
</evidence>
<dbReference type="SUPFAM" id="SSF53067">
    <property type="entry name" value="Actin-like ATPase domain"/>
    <property type="match status" value="1"/>
</dbReference>
<dbReference type="InterPro" id="IPR043129">
    <property type="entry name" value="ATPase_NBD"/>
</dbReference>
<keyword evidence="7" id="KW-0547">Nucleotide-binding</keyword>
<evidence type="ECO:0000256" key="4">
    <source>
        <dbReference type="ARBA" id="ARBA00012955"/>
    </source>
</evidence>
<dbReference type="InterPro" id="IPR014722">
    <property type="entry name" value="Rib_uL2_dom2"/>
</dbReference>
<evidence type="ECO:0000256" key="5">
    <source>
        <dbReference type="ARBA" id="ARBA00022490"/>
    </source>
</evidence>
<dbReference type="InterPro" id="IPR027417">
    <property type="entry name" value="P-loop_NTPase"/>
</dbReference>
<reference evidence="11 12" key="1">
    <citation type="journal article" date="2018" name="Nat. Genet.">
        <title>Extensive intraspecific gene order and gene structural variations between Mo17 and other maize genomes.</title>
        <authorList>
            <person name="Sun S."/>
            <person name="Zhou Y."/>
            <person name="Chen J."/>
            <person name="Shi J."/>
            <person name="Zhao H."/>
            <person name="Zhao H."/>
            <person name="Song W."/>
            <person name="Zhang M."/>
            <person name="Cui Y."/>
            <person name="Dong X."/>
            <person name="Liu H."/>
            <person name="Ma X."/>
            <person name="Jiao Y."/>
            <person name="Wang B."/>
            <person name="Wei X."/>
            <person name="Stein J.C."/>
            <person name="Glaubitz J.C."/>
            <person name="Lu F."/>
            <person name="Yu G."/>
            <person name="Liang C."/>
            <person name="Fengler K."/>
            <person name="Li B."/>
            <person name="Rafalski A."/>
            <person name="Schnable P.S."/>
            <person name="Ware D.H."/>
            <person name="Buckler E.S."/>
            <person name="Lai J."/>
        </authorList>
    </citation>
    <scope>NUCLEOTIDE SEQUENCE [LARGE SCALE GENOMIC DNA]</scope>
    <source>
        <strain evidence="12">cv. Missouri 17</strain>
        <tissue evidence="11">Seedling</tissue>
    </source>
</reference>
<dbReference type="EC" id="2.7.4.3" evidence="4"/>
<name>A0A3L6EUZ5_MAIZE</name>
<evidence type="ECO:0000256" key="10">
    <source>
        <dbReference type="ARBA" id="ARBA00023212"/>
    </source>
</evidence>
<dbReference type="SUPFAM" id="SSF52540">
    <property type="entry name" value="P-loop containing nucleoside triphosphate hydrolases"/>
    <property type="match status" value="1"/>
</dbReference>
<evidence type="ECO:0000256" key="8">
    <source>
        <dbReference type="ARBA" id="ARBA00022777"/>
    </source>
</evidence>
<evidence type="ECO:0000256" key="1">
    <source>
        <dbReference type="ARBA" id="ARBA00004245"/>
    </source>
</evidence>
<dbReference type="Pfam" id="PF00022">
    <property type="entry name" value="Actin"/>
    <property type="match status" value="1"/>
</dbReference>
<proteinExistence type="inferred from homology"/>